<evidence type="ECO:0000259" key="5">
    <source>
        <dbReference type="Pfam" id="PF07731"/>
    </source>
</evidence>
<protein>
    <submittedName>
        <fullName evidence="7">Multicopper oxidase with three cupredoxin domains (Includes cell division protein FtsP and spore coat protein CotA)</fullName>
    </submittedName>
</protein>
<proteinExistence type="inferred from homology"/>
<dbReference type="GO" id="GO:0051301">
    <property type="term" value="P:cell division"/>
    <property type="evidence" value="ECO:0007669"/>
    <property type="project" value="UniProtKB-KW"/>
</dbReference>
<dbReference type="InterPro" id="IPR002355">
    <property type="entry name" value="Cu_oxidase_Cu_BS"/>
</dbReference>
<keyword evidence="8" id="KW-1185">Reference proteome</keyword>
<evidence type="ECO:0000256" key="1">
    <source>
        <dbReference type="ARBA" id="ARBA00010609"/>
    </source>
</evidence>
<keyword evidence="2" id="KW-0479">Metal-binding</keyword>
<dbReference type="Pfam" id="PF07732">
    <property type="entry name" value="Cu-oxidase_3"/>
    <property type="match status" value="1"/>
</dbReference>
<dbReference type="Gene3D" id="2.60.40.420">
    <property type="entry name" value="Cupredoxins - blue copper proteins"/>
    <property type="match status" value="3"/>
</dbReference>
<evidence type="ECO:0000256" key="3">
    <source>
        <dbReference type="ARBA" id="ARBA00023002"/>
    </source>
</evidence>
<sequence>MLDRRKLLVVGGGVAGGAILVPDLVRGLSADATGHQQAQQPHHIGSVPGARVKRPLAAGEPFSVPMPRLHEQRPVSSTYDTDCYQVDIRPADVEILPGVSTPAFTYNGKFSGPTFRTRVGRRTKIVYRNLLDRPANVHLHGAHVPASQDGHPMDVIQPGQSRTYDYPNTQQGCTLWYHDHSHHTEAEHVYRGLNGFYIIDDPSEDRLGLPRGAYDVPILLRDALFDANGELLFGGNPNDRDVALANGKPAPYFEVDARKYRFRLLNAGTERTFNLTLGTDQEMTQIATDGGLLPAPVVRKSVRVSSAERVEIVIDFARYPVGTKLVLNDAKLGPVLRFDVTRTTSDYSRVPATLRPLPVLPAATVTRDVSMSFDLTTVPFPTGLINGRAWDPARSDFVVKRGTTEIWNVTNADPQYIFHTFHMHLVQFQVLEVNGAPPGIDYQGRKDTFWFDSGDKIKLKATFDSHLGKYAFHCHFLEHSSLGMMAQMEIVP</sequence>
<evidence type="ECO:0000313" key="7">
    <source>
        <dbReference type="EMBL" id="SDO16967.1"/>
    </source>
</evidence>
<feature type="domain" description="Plastocyanin-like" evidence="5">
    <location>
        <begin position="373"/>
        <end position="490"/>
    </location>
</feature>
<dbReference type="InterPro" id="IPR045087">
    <property type="entry name" value="Cu-oxidase_fam"/>
</dbReference>
<reference evidence="8" key="1">
    <citation type="submission" date="2016-10" db="EMBL/GenBank/DDBJ databases">
        <authorList>
            <person name="Varghese N."/>
            <person name="Submissions S."/>
        </authorList>
    </citation>
    <scope>NUCLEOTIDE SEQUENCE [LARGE SCALE GENOMIC DNA]</scope>
    <source>
        <strain evidence="8">IBRC-M 10655</strain>
    </source>
</reference>
<organism evidence="7 8">
    <name type="scientific">Actinokineospora alba</name>
    <dbReference type="NCBI Taxonomy" id="504798"/>
    <lineage>
        <taxon>Bacteria</taxon>
        <taxon>Bacillati</taxon>
        <taxon>Actinomycetota</taxon>
        <taxon>Actinomycetes</taxon>
        <taxon>Pseudonocardiales</taxon>
        <taxon>Pseudonocardiaceae</taxon>
        <taxon>Actinokineospora</taxon>
    </lineage>
</organism>
<dbReference type="InterPro" id="IPR001117">
    <property type="entry name" value="Cu-oxidase_2nd"/>
</dbReference>
<keyword evidence="7" id="KW-0132">Cell division</keyword>
<dbReference type="InterPro" id="IPR011707">
    <property type="entry name" value="Cu-oxidase-like_N"/>
</dbReference>
<accession>A0A1H0HCU8</accession>
<dbReference type="RefSeq" id="WP_091370362.1">
    <property type="nucleotide sequence ID" value="NZ_FNDV01000001.1"/>
</dbReference>
<dbReference type="PROSITE" id="PS00080">
    <property type="entry name" value="MULTICOPPER_OXIDASE2"/>
    <property type="match status" value="1"/>
</dbReference>
<comment type="similarity">
    <text evidence="1">Belongs to the multicopper oxidase family.</text>
</comment>
<dbReference type="GO" id="GO:0005507">
    <property type="term" value="F:copper ion binding"/>
    <property type="evidence" value="ECO:0007669"/>
    <property type="project" value="InterPro"/>
</dbReference>
<gene>
    <name evidence="7" type="ORF">SAMN05192558_10264</name>
</gene>
<dbReference type="CDD" id="cd13890">
    <property type="entry name" value="CuRO_3_CueO_FtsP"/>
    <property type="match status" value="1"/>
</dbReference>
<dbReference type="PANTHER" id="PTHR48267:SF1">
    <property type="entry name" value="BILIRUBIN OXIDASE"/>
    <property type="match status" value="1"/>
</dbReference>
<dbReference type="GO" id="GO:0016491">
    <property type="term" value="F:oxidoreductase activity"/>
    <property type="evidence" value="ECO:0007669"/>
    <property type="project" value="UniProtKB-KW"/>
</dbReference>
<evidence type="ECO:0000259" key="6">
    <source>
        <dbReference type="Pfam" id="PF07732"/>
    </source>
</evidence>
<keyword evidence="7" id="KW-0131">Cell cycle</keyword>
<dbReference type="Pfam" id="PF00394">
    <property type="entry name" value="Cu-oxidase"/>
    <property type="match status" value="1"/>
</dbReference>
<evidence type="ECO:0000313" key="8">
    <source>
        <dbReference type="Proteomes" id="UP000199651"/>
    </source>
</evidence>
<keyword evidence="3" id="KW-0560">Oxidoreductase</keyword>
<dbReference type="InterPro" id="IPR011706">
    <property type="entry name" value="Cu-oxidase_C"/>
</dbReference>
<dbReference type="OrthoDB" id="345021at2"/>
<keyword evidence="7" id="KW-0946">Virion</keyword>
<evidence type="ECO:0000256" key="2">
    <source>
        <dbReference type="ARBA" id="ARBA00022723"/>
    </source>
</evidence>
<dbReference type="EMBL" id="FNJB01000002">
    <property type="protein sequence ID" value="SDO16967.1"/>
    <property type="molecule type" value="Genomic_DNA"/>
</dbReference>
<dbReference type="AlphaFoldDB" id="A0A1H0HCU8"/>
<dbReference type="PANTHER" id="PTHR48267">
    <property type="entry name" value="CUPREDOXIN SUPERFAMILY PROTEIN"/>
    <property type="match status" value="1"/>
</dbReference>
<dbReference type="Pfam" id="PF07731">
    <property type="entry name" value="Cu-oxidase_2"/>
    <property type="match status" value="1"/>
</dbReference>
<keyword evidence="7" id="KW-0167">Capsid protein</keyword>
<feature type="domain" description="Plastocyanin-like" evidence="6">
    <location>
        <begin position="90"/>
        <end position="203"/>
    </location>
</feature>
<dbReference type="STRING" id="504798.SAMN05421871_101239"/>
<dbReference type="Proteomes" id="UP000199651">
    <property type="component" value="Unassembled WGS sequence"/>
</dbReference>
<evidence type="ECO:0000259" key="4">
    <source>
        <dbReference type="Pfam" id="PF00394"/>
    </source>
</evidence>
<name>A0A1H0HCU8_9PSEU</name>
<feature type="domain" description="Plastocyanin-like" evidence="4">
    <location>
        <begin position="249"/>
        <end position="318"/>
    </location>
</feature>
<dbReference type="InterPro" id="IPR008972">
    <property type="entry name" value="Cupredoxin"/>
</dbReference>
<dbReference type="SUPFAM" id="SSF49503">
    <property type="entry name" value="Cupredoxins"/>
    <property type="match status" value="3"/>
</dbReference>